<dbReference type="FunFam" id="2.170.150.20:FF:000009">
    <property type="entry name" value="Peptide-methionine (R)-S-oxide reductase"/>
    <property type="match status" value="1"/>
</dbReference>
<dbReference type="PROSITE" id="PS51790">
    <property type="entry name" value="MSRB"/>
    <property type="match status" value="1"/>
</dbReference>
<dbReference type="Gene3D" id="2.170.150.20">
    <property type="entry name" value="Peptide methionine sulfoxide reductase"/>
    <property type="match status" value="1"/>
</dbReference>
<comment type="similarity">
    <text evidence="1 7">Belongs to the MsrB Met sulfoxide reductase family.</text>
</comment>
<comment type="catalytic activity">
    <reaction evidence="6 7">
        <text>L-methionyl-[protein] + [thioredoxin]-disulfide + H2O = L-methionyl-(R)-S-oxide-[protein] + [thioredoxin]-dithiol</text>
        <dbReference type="Rhea" id="RHEA:24164"/>
        <dbReference type="Rhea" id="RHEA-COMP:10698"/>
        <dbReference type="Rhea" id="RHEA-COMP:10700"/>
        <dbReference type="Rhea" id="RHEA-COMP:12313"/>
        <dbReference type="Rhea" id="RHEA-COMP:12314"/>
        <dbReference type="ChEBI" id="CHEBI:15377"/>
        <dbReference type="ChEBI" id="CHEBI:16044"/>
        <dbReference type="ChEBI" id="CHEBI:29950"/>
        <dbReference type="ChEBI" id="CHEBI:45764"/>
        <dbReference type="ChEBI" id="CHEBI:50058"/>
        <dbReference type="EC" id="1.8.4.12"/>
    </reaction>
</comment>
<dbReference type="SUPFAM" id="SSF51316">
    <property type="entry name" value="Mss4-like"/>
    <property type="match status" value="1"/>
</dbReference>
<dbReference type="GO" id="GO:0046872">
    <property type="term" value="F:metal ion binding"/>
    <property type="evidence" value="ECO:0007669"/>
    <property type="project" value="UniProtKB-KW"/>
</dbReference>
<sequence>MKTLVTYTFEIISYCMLSQKLYSILNIIYTNRRLNVHCITSKLFYLKYNNFNNFCLRKMSCGLDKLNTKKNPKEISDNEWKNVLSPDEYHVTRESGTEPKFSGEYDKFFKPGKYTCKCCGIDLFLSENKFDSGCGWPAFDKSVGEDLNIIRLEDTSYGRIRTEVRCKNCNAHLGHVFDDGPKNTTGERYCINSVSINFESKESE</sequence>
<accession>A0A0K0DTF9</accession>
<protein>
    <recommendedName>
        <fullName evidence="2 7">Peptide-methionine (R)-S-oxide reductase</fullName>
        <ecNumber evidence="2 7">1.8.4.12</ecNumber>
    </recommendedName>
</protein>
<evidence type="ECO:0000256" key="7">
    <source>
        <dbReference type="RuleBase" id="RU365044"/>
    </source>
</evidence>
<evidence type="ECO:0000256" key="1">
    <source>
        <dbReference type="ARBA" id="ARBA00007174"/>
    </source>
</evidence>
<name>A0A0K0DTF9_STRER</name>
<dbReference type="InterPro" id="IPR028427">
    <property type="entry name" value="Met_Sox_Rdtase_MsrB"/>
</dbReference>
<dbReference type="AlphaFoldDB" id="A0A0K0DTF9"/>
<keyword evidence="5 7" id="KW-0560">Oxidoreductase</keyword>
<feature type="domain" description="MsrB" evidence="8">
    <location>
        <begin position="77"/>
        <end position="201"/>
    </location>
</feature>
<organism evidence="9">
    <name type="scientific">Strongyloides stercoralis</name>
    <name type="common">Threadworm</name>
    <dbReference type="NCBI Taxonomy" id="6248"/>
    <lineage>
        <taxon>Eukaryota</taxon>
        <taxon>Metazoa</taxon>
        <taxon>Ecdysozoa</taxon>
        <taxon>Nematoda</taxon>
        <taxon>Chromadorea</taxon>
        <taxon>Rhabditida</taxon>
        <taxon>Tylenchina</taxon>
        <taxon>Panagrolaimomorpha</taxon>
        <taxon>Strongyloidoidea</taxon>
        <taxon>Strongyloididae</taxon>
        <taxon>Strongyloides</taxon>
    </lineage>
</organism>
<dbReference type="InterPro" id="IPR011057">
    <property type="entry name" value="Mss4-like_sf"/>
</dbReference>
<dbReference type="GO" id="GO:0006979">
    <property type="term" value="P:response to oxidative stress"/>
    <property type="evidence" value="ECO:0007669"/>
    <property type="project" value="InterPro"/>
</dbReference>
<dbReference type="STRING" id="6248.A0A0K0DTF9"/>
<dbReference type="InterPro" id="IPR002579">
    <property type="entry name" value="Met_Sox_Rdtase_MsrB_dom"/>
</dbReference>
<dbReference type="NCBIfam" id="TIGR00357">
    <property type="entry name" value="peptide-methionine (R)-S-oxide reductase MsrB"/>
    <property type="match status" value="1"/>
</dbReference>
<evidence type="ECO:0000313" key="9">
    <source>
        <dbReference type="WBParaSite" id="SSTP_0000052000.1"/>
    </source>
</evidence>
<dbReference type="PANTHER" id="PTHR10173">
    <property type="entry name" value="METHIONINE SULFOXIDE REDUCTASE"/>
    <property type="match status" value="1"/>
</dbReference>
<dbReference type="WBParaSite" id="SSTP_0000052000.1">
    <property type="protein sequence ID" value="SSTP_0000052000.1"/>
    <property type="gene ID" value="SSTP_0000052000"/>
</dbReference>
<keyword evidence="4 7" id="KW-0862">Zinc</keyword>
<reference evidence="9" key="1">
    <citation type="submission" date="2015-08" db="UniProtKB">
        <authorList>
            <consortium name="WormBaseParasite"/>
        </authorList>
    </citation>
    <scope>IDENTIFICATION</scope>
</reference>
<proteinExistence type="inferred from homology"/>
<dbReference type="Pfam" id="PF01641">
    <property type="entry name" value="SelR"/>
    <property type="match status" value="1"/>
</dbReference>
<evidence type="ECO:0000259" key="8">
    <source>
        <dbReference type="PROSITE" id="PS51790"/>
    </source>
</evidence>
<comment type="function">
    <text evidence="7">Methionine-sulfoxide reductase that specifically reduces methionine (R)-sulfoxide back to methionine. While in many cases methionine oxidation is the result of random oxidation following oxidative stress, methionine oxidation is also a post-translational modification that takes place on specific residues.</text>
</comment>
<dbReference type="PANTHER" id="PTHR10173:SF52">
    <property type="entry name" value="METHIONINE-R-SULFOXIDE REDUCTASE B1"/>
    <property type="match status" value="1"/>
</dbReference>
<comment type="cofactor">
    <cofactor evidence="7">
        <name>Zn(2+)</name>
        <dbReference type="ChEBI" id="CHEBI:29105"/>
    </cofactor>
    <text evidence="7">Binds 1 zinc ion per subunit.</text>
</comment>
<evidence type="ECO:0000256" key="6">
    <source>
        <dbReference type="ARBA" id="ARBA00048488"/>
    </source>
</evidence>
<dbReference type="GO" id="GO:0030091">
    <property type="term" value="P:protein repair"/>
    <property type="evidence" value="ECO:0007669"/>
    <property type="project" value="InterPro"/>
</dbReference>
<dbReference type="GO" id="GO:0005737">
    <property type="term" value="C:cytoplasm"/>
    <property type="evidence" value="ECO:0007669"/>
    <property type="project" value="TreeGrafter"/>
</dbReference>
<evidence type="ECO:0000256" key="3">
    <source>
        <dbReference type="ARBA" id="ARBA00022723"/>
    </source>
</evidence>
<evidence type="ECO:0000256" key="5">
    <source>
        <dbReference type="ARBA" id="ARBA00023002"/>
    </source>
</evidence>
<dbReference type="EC" id="1.8.4.12" evidence="2 7"/>
<evidence type="ECO:0000256" key="2">
    <source>
        <dbReference type="ARBA" id="ARBA00012499"/>
    </source>
</evidence>
<dbReference type="GO" id="GO:0033743">
    <property type="term" value="F:peptide-methionine (R)-S-oxide reductase activity"/>
    <property type="evidence" value="ECO:0007669"/>
    <property type="project" value="UniProtKB-EC"/>
</dbReference>
<evidence type="ECO:0000256" key="4">
    <source>
        <dbReference type="ARBA" id="ARBA00022833"/>
    </source>
</evidence>
<keyword evidence="3 7" id="KW-0479">Metal-binding</keyword>